<evidence type="ECO:0000313" key="3">
    <source>
        <dbReference type="Proteomes" id="UP000663207"/>
    </source>
</evidence>
<feature type="transmembrane region" description="Helical" evidence="1">
    <location>
        <begin position="53"/>
        <end position="72"/>
    </location>
</feature>
<gene>
    <name evidence="2" type="ORF">JYB85_07590</name>
</gene>
<evidence type="ECO:0000256" key="1">
    <source>
        <dbReference type="SAM" id="Phobius"/>
    </source>
</evidence>
<accession>A0ABX7R7A9</accession>
<protein>
    <submittedName>
        <fullName evidence="2">Uncharacterized protein</fullName>
    </submittedName>
</protein>
<name>A0ABX7R7A9_9GAMM</name>
<proteinExistence type="predicted"/>
<keyword evidence="3" id="KW-1185">Reference proteome</keyword>
<dbReference type="RefSeq" id="WP_207381704.1">
    <property type="nucleotide sequence ID" value="NZ_CP071502.1"/>
</dbReference>
<keyword evidence="1" id="KW-1133">Transmembrane helix</keyword>
<dbReference type="EMBL" id="CP071502">
    <property type="protein sequence ID" value="QSX38663.1"/>
    <property type="molecule type" value="Genomic_DNA"/>
</dbReference>
<organism evidence="2 3">
    <name type="scientific">Shewanella sedimentimangrovi</name>
    <dbReference type="NCBI Taxonomy" id="2814293"/>
    <lineage>
        <taxon>Bacteria</taxon>
        <taxon>Pseudomonadati</taxon>
        <taxon>Pseudomonadota</taxon>
        <taxon>Gammaproteobacteria</taxon>
        <taxon>Alteromonadales</taxon>
        <taxon>Shewanellaceae</taxon>
        <taxon>Shewanella</taxon>
    </lineage>
</organism>
<keyword evidence="1" id="KW-0472">Membrane</keyword>
<feature type="transmembrane region" description="Helical" evidence="1">
    <location>
        <begin position="185"/>
        <end position="207"/>
    </location>
</feature>
<dbReference type="Proteomes" id="UP000663207">
    <property type="component" value="Chromosome"/>
</dbReference>
<keyword evidence="1" id="KW-0812">Transmembrane</keyword>
<reference evidence="2 3" key="1">
    <citation type="submission" date="2021-03" db="EMBL/GenBank/DDBJ databases">
        <title>Novel species identification of genus Shewanella.</title>
        <authorList>
            <person name="Liu G."/>
            <person name="Zhang Q."/>
        </authorList>
    </citation>
    <scope>NUCLEOTIDE SEQUENCE [LARGE SCALE GENOMIC DNA]</scope>
    <source>
        <strain evidence="2 3">FJAT-52962</strain>
    </source>
</reference>
<evidence type="ECO:0000313" key="2">
    <source>
        <dbReference type="EMBL" id="QSX38663.1"/>
    </source>
</evidence>
<feature type="transmembrane region" description="Helical" evidence="1">
    <location>
        <begin position="12"/>
        <end position="32"/>
    </location>
</feature>
<sequence length="222" mass="25053">MGPVFQLVFVSILYLILASILGLAFVSIARLVSLLKQKKTVAVSQFFWFPIKLAPYFLLAIIINVVVCEFIRKVDPPLTDYWSLPVSGDLSLGAIDAPDKWNLWPSPDGGEAMVSDIVMVGISNDAIFGETESNGYFVYRIKTDQRIVGLSEEGLKLEMNMDQGGTPNLLHPSEYYYNNRNLGDLATLLVILVYPLYRFYSICYAFWKRISSRNNEHVESHA</sequence>